<dbReference type="GO" id="GO:0005886">
    <property type="term" value="C:plasma membrane"/>
    <property type="evidence" value="ECO:0007669"/>
    <property type="project" value="UniProtKB-SubCell"/>
</dbReference>
<feature type="transmembrane region" description="Helical" evidence="6">
    <location>
        <begin position="54"/>
        <end position="72"/>
    </location>
</feature>
<keyword evidence="3 6" id="KW-0812">Transmembrane</keyword>
<gene>
    <name evidence="7" type="ORF">M9R32_05310</name>
</gene>
<evidence type="ECO:0000313" key="8">
    <source>
        <dbReference type="Proteomes" id="UP001152173"/>
    </source>
</evidence>
<sequence>MDYSIGFIVLLFAIGFVGSFVSGMVGIGGAIINYPMLLIIPSLFGYAAFNAHEVSGISAVQVLIATMSAVWVYRNSGYLNKRLIIYMGSAILIGSLLGGFGSSHLTEFTVNVIYGILALIAAVMMFLPQKNGEGKMEDVHYSLTLATILALIVGVFSGIVGAGGAFLLVPIMLVVLRLPTRVTVATSLAITFISSIGATVGKFATDQVLLFPAGILVVASLIAAPLGAIVGQKVNQHVLKWVLAILITATVIKIWSDLFIQIMK</sequence>
<feature type="transmembrane region" description="Helical" evidence="6">
    <location>
        <begin position="182"/>
        <end position="201"/>
    </location>
</feature>
<evidence type="ECO:0000313" key="7">
    <source>
        <dbReference type="EMBL" id="MCZ8536599.1"/>
    </source>
</evidence>
<keyword evidence="8" id="KW-1185">Reference proteome</keyword>
<dbReference type="PANTHER" id="PTHR43701:SF13">
    <property type="entry name" value="MEMBRANE TRANSPORTER PROTEIN YRKJ-RELATED"/>
    <property type="match status" value="1"/>
</dbReference>
<evidence type="ECO:0000256" key="4">
    <source>
        <dbReference type="ARBA" id="ARBA00022989"/>
    </source>
</evidence>
<feature type="transmembrane region" description="Helical" evidence="6">
    <location>
        <begin position="108"/>
        <end position="127"/>
    </location>
</feature>
<dbReference type="Proteomes" id="UP001152173">
    <property type="component" value="Unassembled WGS sequence"/>
</dbReference>
<name>A0A9X3LFY0_9BACL</name>
<dbReference type="AlphaFoldDB" id="A0A9X3LFY0"/>
<feature type="transmembrane region" description="Helical" evidence="6">
    <location>
        <begin position="7"/>
        <end position="34"/>
    </location>
</feature>
<comment type="similarity">
    <text evidence="2 6">Belongs to the 4-toluene sulfonate uptake permease (TSUP) (TC 2.A.102) family.</text>
</comment>
<keyword evidence="4 6" id="KW-1133">Transmembrane helix</keyword>
<feature type="transmembrane region" description="Helical" evidence="6">
    <location>
        <begin position="208"/>
        <end position="229"/>
    </location>
</feature>
<comment type="caution">
    <text evidence="7">The sequence shown here is derived from an EMBL/GenBank/DDBJ whole genome shotgun (WGS) entry which is preliminary data.</text>
</comment>
<keyword evidence="6" id="KW-1003">Cell membrane</keyword>
<feature type="transmembrane region" description="Helical" evidence="6">
    <location>
        <begin position="84"/>
        <end position="102"/>
    </location>
</feature>
<dbReference type="InterPro" id="IPR002781">
    <property type="entry name" value="TM_pro_TauE-like"/>
</dbReference>
<organism evidence="7 8">
    <name type="scientific">Paenisporosarcina quisquiliarum</name>
    <dbReference type="NCBI Taxonomy" id="365346"/>
    <lineage>
        <taxon>Bacteria</taxon>
        <taxon>Bacillati</taxon>
        <taxon>Bacillota</taxon>
        <taxon>Bacilli</taxon>
        <taxon>Bacillales</taxon>
        <taxon>Caryophanaceae</taxon>
        <taxon>Paenisporosarcina</taxon>
    </lineage>
</organism>
<proteinExistence type="inferred from homology"/>
<feature type="transmembrane region" description="Helical" evidence="6">
    <location>
        <begin position="241"/>
        <end position="260"/>
    </location>
</feature>
<accession>A0A9X3LFY0</accession>
<evidence type="ECO:0000256" key="5">
    <source>
        <dbReference type="ARBA" id="ARBA00023136"/>
    </source>
</evidence>
<dbReference type="PANTHER" id="PTHR43701">
    <property type="entry name" value="MEMBRANE TRANSPORTER PROTEIN MJ0441-RELATED"/>
    <property type="match status" value="1"/>
</dbReference>
<dbReference type="InterPro" id="IPR051598">
    <property type="entry name" value="TSUP/Inactive_protease-like"/>
</dbReference>
<reference evidence="7" key="1">
    <citation type="submission" date="2022-05" db="EMBL/GenBank/DDBJ databases">
        <authorList>
            <person name="Colautti A."/>
            <person name="Iacumin L."/>
        </authorList>
    </citation>
    <scope>NUCLEOTIDE SEQUENCE</scope>
    <source>
        <strain evidence="7">SK 55</strain>
    </source>
</reference>
<dbReference type="EMBL" id="JAMKBJ010000003">
    <property type="protein sequence ID" value="MCZ8536599.1"/>
    <property type="molecule type" value="Genomic_DNA"/>
</dbReference>
<evidence type="ECO:0000256" key="1">
    <source>
        <dbReference type="ARBA" id="ARBA00004141"/>
    </source>
</evidence>
<dbReference type="Pfam" id="PF01925">
    <property type="entry name" value="TauE"/>
    <property type="match status" value="1"/>
</dbReference>
<protein>
    <recommendedName>
        <fullName evidence="6">Probable membrane transporter protein</fullName>
    </recommendedName>
</protein>
<comment type="subcellular location">
    <subcellularLocation>
        <location evidence="6">Cell membrane</location>
        <topology evidence="6">Multi-pass membrane protein</topology>
    </subcellularLocation>
    <subcellularLocation>
        <location evidence="1">Membrane</location>
        <topology evidence="1">Multi-pass membrane protein</topology>
    </subcellularLocation>
</comment>
<evidence type="ECO:0000256" key="3">
    <source>
        <dbReference type="ARBA" id="ARBA00022692"/>
    </source>
</evidence>
<evidence type="ECO:0000256" key="6">
    <source>
        <dbReference type="RuleBase" id="RU363041"/>
    </source>
</evidence>
<keyword evidence="5 6" id="KW-0472">Membrane</keyword>
<dbReference type="RefSeq" id="WP_269925697.1">
    <property type="nucleotide sequence ID" value="NZ_JAMKBJ010000003.1"/>
</dbReference>
<feature type="transmembrane region" description="Helical" evidence="6">
    <location>
        <begin position="148"/>
        <end position="176"/>
    </location>
</feature>
<evidence type="ECO:0000256" key="2">
    <source>
        <dbReference type="ARBA" id="ARBA00009142"/>
    </source>
</evidence>